<dbReference type="Pfam" id="PF02361">
    <property type="entry name" value="CbiQ"/>
    <property type="match status" value="1"/>
</dbReference>
<dbReference type="InterPro" id="IPR051611">
    <property type="entry name" value="ECF_transporter_component"/>
</dbReference>
<keyword evidence="5 6" id="KW-0472">Membrane</keyword>
<evidence type="ECO:0000313" key="7">
    <source>
        <dbReference type="EMBL" id="GAA1795994.1"/>
    </source>
</evidence>
<feature type="transmembrane region" description="Helical" evidence="6">
    <location>
        <begin position="148"/>
        <end position="166"/>
    </location>
</feature>
<dbReference type="Proteomes" id="UP001500218">
    <property type="component" value="Unassembled WGS sequence"/>
</dbReference>
<feature type="transmembrane region" description="Helical" evidence="6">
    <location>
        <begin position="105"/>
        <end position="128"/>
    </location>
</feature>
<proteinExistence type="predicted"/>
<protein>
    <submittedName>
        <fullName evidence="7">Energy-coupling factor transporter transmembrane component T</fullName>
    </submittedName>
</protein>
<dbReference type="PANTHER" id="PTHR34857">
    <property type="entry name" value="SLL0384 PROTEIN"/>
    <property type="match status" value="1"/>
</dbReference>
<accession>A0ABN2LPS4</accession>
<comment type="caution">
    <text evidence="7">The sequence shown here is derived from an EMBL/GenBank/DDBJ whole genome shotgun (WGS) entry which is preliminary data.</text>
</comment>
<evidence type="ECO:0000256" key="3">
    <source>
        <dbReference type="ARBA" id="ARBA00022692"/>
    </source>
</evidence>
<evidence type="ECO:0000313" key="8">
    <source>
        <dbReference type="Proteomes" id="UP001500218"/>
    </source>
</evidence>
<evidence type="ECO:0000256" key="1">
    <source>
        <dbReference type="ARBA" id="ARBA00004141"/>
    </source>
</evidence>
<dbReference type="CDD" id="cd16914">
    <property type="entry name" value="EcfT"/>
    <property type="match status" value="1"/>
</dbReference>
<keyword evidence="8" id="KW-1185">Reference proteome</keyword>
<keyword evidence="2" id="KW-1003">Cell membrane</keyword>
<name>A0ABN2LPS4_9ACTN</name>
<evidence type="ECO:0000256" key="5">
    <source>
        <dbReference type="ARBA" id="ARBA00023136"/>
    </source>
</evidence>
<evidence type="ECO:0000256" key="6">
    <source>
        <dbReference type="SAM" id="Phobius"/>
    </source>
</evidence>
<comment type="subcellular location">
    <subcellularLocation>
        <location evidence="1">Membrane</location>
        <topology evidence="1">Multi-pass membrane protein</topology>
    </subcellularLocation>
</comment>
<evidence type="ECO:0000256" key="4">
    <source>
        <dbReference type="ARBA" id="ARBA00022989"/>
    </source>
</evidence>
<dbReference type="PANTHER" id="PTHR34857:SF2">
    <property type="entry name" value="SLL0384 PROTEIN"/>
    <property type="match status" value="1"/>
</dbReference>
<sequence length="265" mass="27598">MRFAPPVADPTAPLARRNPTAKLAAAALLTLALVVSLDPVAPAVALAVELAVLPLFGLRFRVLAARFWPLFAAAGGAALTYVVFGQRTGATLISLGPWVLTTGMLLSAASLVLRVFALALPSIAVFASTDPTDLADSLVQNARVPARFALGALAALRLLPLLGNDWEMLTMARRARGIDAGANPLARARLFASMTFAMLVHAIRRGTQLATAMDARGFDSGLPRSYAREQRFTGADALLVAGAVAVGALAVTAAVLTGTFNPVFR</sequence>
<keyword evidence="4 6" id="KW-1133">Transmembrane helix</keyword>
<dbReference type="RefSeq" id="WP_344128149.1">
    <property type="nucleotide sequence ID" value="NZ_BAAALT010000041.1"/>
</dbReference>
<gene>
    <name evidence="7" type="ORF">GCM10009682_17170</name>
</gene>
<feature type="transmembrane region" description="Helical" evidence="6">
    <location>
        <begin position="237"/>
        <end position="260"/>
    </location>
</feature>
<feature type="transmembrane region" description="Helical" evidence="6">
    <location>
        <begin position="63"/>
        <end position="84"/>
    </location>
</feature>
<keyword evidence="3 6" id="KW-0812">Transmembrane</keyword>
<reference evidence="7 8" key="1">
    <citation type="journal article" date="2019" name="Int. J. Syst. Evol. Microbiol.">
        <title>The Global Catalogue of Microorganisms (GCM) 10K type strain sequencing project: providing services to taxonomists for standard genome sequencing and annotation.</title>
        <authorList>
            <consortium name="The Broad Institute Genomics Platform"/>
            <consortium name="The Broad Institute Genome Sequencing Center for Infectious Disease"/>
            <person name="Wu L."/>
            <person name="Ma J."/>
        </authorList>
    </citation>
    <scope>NUCLEOTIDE SEQUENCE [LARGE SCALE GENOMIC DNA]</scope>
    <source>
        <strain evidence="7 8">JCM 13250</strain>
    </source>
</reference>
<dbReference type="InterPro" id="IPR003339">
    <property type="entry name" value="ABC/ECF_trnsptr_transmembrane"/>
</dbReference>
<organism evidence="7 8">
    <name type="scientific">Luedemannella flava</name>
    <dbReference type="NCBI Taxonomy" id="349316"/>
    <lineage>
        <taxon>Bacteria</taxon>
        <taxon>Bacillati</taxon>
        <taxon>Actinomycetota</taxon>
        <taxon>Actinomycetes</taxon>
        <taxon>Micromonosporales</taxon>
        <taxon>Micromonosporaceae</taxon>
        <taxon>Luedemannella</taxon>
    </lineage>
</organism>
<dbReference type="EMBL" id="BAAALT010000041">
    <property type="protein sequence ID" value="GAA1795994.1"/>
    <property type="molecule type" value="Genomic_DNA"/>
</dbReference>
<evidence type="ECO:0000256" key="2">
    <source>
        <dbReference type="ARBA" id="ARBA00022475"/>
    </source>
</evidence>